<sequence>MDKSSGAEFGSKLSYGTGFFNMRMKLPDKDSAGAVTAYYIKTIYIYMIV</sequence>
<reference evidence="2 3" key="1">
    <citation type="submission" date="2019-07" db="EMBL/GenBank/DDBJ databases">
        <title>WGS assembly of Gossypium tomentosum.</title>
        <authorList>
            <person name="Chen Z.J."/>
            <person name="Sreedasyam A."/>
            <person name="Ando A."/>
            <person name="Song Q."/>
            <person name="De L."/>
            <person name="Hulse-Kemp A."/>
            <person name="Ding M."/>
            <person name="Ye W."/>
            <person name="Kirkbride R."/>
            <person name="Jenkins J."/>
            <person name="Plott C."/>
            <person name="Lovell J."/>
            <person name="Lin Y.-M."/>
            <person name="Vaughn R."/>
            <person name="Liu B."/>
            <person name="Li W."/>
            <person name="Simpson S."/>
            <person name="Scheffler B."/>
            <person name="Saski C."/>
            <person name="Grover C."/>
            <person name="Hu G."/>
            <person name="Conover J."/>
            <person name="Carlson J."/>
            <person name="Shu S."/>
            <person name="Boston L."/>
            <person name="Williams M."/>
            <person name="Peterson D."/>
            <person name="Mcgee K."/>
            <person name="Jones D."/>
            <person name="Wendel J."/>
            <person name="Stelly D."/>
            <person name="Grimwood J."/>
            <person name="Schmutz J."/>
        </authorList>
    </citation>
    <scope>NUCLEOTIDE SEQUENCE [LARGE SCALE GENOMIC DNA]</scope>
    <source>
        <strain evidence="2">7179.01</strain>
    </source>
</reference>
<dbReference type="Pfam" id="PF00722">
    <property type="entry name" value="Glyco_hydro_16"/>
    <property type="match status" value="1"/>
</dbReference>
<evidence type="ECO:0000259" key="1">
    <source>
        <dbReference type="Pfam" id="PF00722"/>
    </source>
</evidence>
<keyword evidence="3" id="KW-1185">Reference proteome</keyword>
<accession>A0A5D2PKZ2</accession>
<dbReference type="SUPFAM" id="SSF49899">
    <property type="entry name" value="Concanavalin A-like lectins/glucanases"/>
    <property type="match status" value="1"/>
</dbReference>
<dbReference type="InterPro" id="IPR000757">
    <property type="entry name" value="Beta-glucanase-like"/>
</dbReference>
<protein>
    <recommendedName>
        <fullName evidence="1">GH16 domain-containing protein</fullName>
    </recommendedName>
</protein>
<feature type="domain" description="GH16" evidence="1">
    <location>
        <begin position="1"/>
        <end position="41"/>
    </location>
</feature>
<dbReference type="Gene3D" id="2.60.120.200">
    <property type="match status" value="1"/>
</dbReference>
<dbReference type="EMBL" id="CM017617">
    <property type="protein sequence ID" value="TYI15530.1"/>
    <property type="molecule type" value="Genomic_DNA"/>
</dbReference>
<name>A0A5D2PKZ2_GOSTO</name>
<dbReference type="InterPro" id="IPR013320">
    <property type="entry name" value="ConA-like_dom_sf"/>
</dbReference>
<proteinExistence type="predicted"/>
<dbReference type="GO" id="GO:0004553">
    <property type="term" value="F:hydrolase activity, hydrolyzing O-glycosyl compounds"/>
    <property type="evidence" value="ECO:0007669"/>
    <property type="project" value="InterPro"/>
</dbReference>
<evidence type="ECO:0000313" key="3">
    <source>
        <dbReference type="Proteomes" id="UP000322667"/>
    </source>
</evidence>
<dbReference type="AlphaFoldDB" id="A0A5D2PKZ2"/>
<dbReference type="Proteomes" id="UP000322667">
    <property type="component" value="Chromosome A08"/>
</dbReference>
<organism evidence="2 3">
    <name type="scientific">Gossypium tomentosum</name>
    <name type="common">Hawaiian cotton</name>
    <name type="synonym">Gossypium sandvicense</name>
    <dbReference type="NCBI Taxonomy" id="34277"/>
    <lineage>
        <taxon>Eukaryota</taxon>
        <taxon>Viridiplantae</taxon>
        <taxon>Streptophyta</taxon>
        <taxon>Embryophyta</taxon>
        <taxon>Tracheophyta</taxon>
        <taxon>Spermatophyta</taxon>
        <taxon>Magnoliopsida</taxon>
        <taxon>eudicotyledons</taxon>
        <taxon>Gunneridae</taxon>
        <taxon>Pentapetalae</taxon>
        <taxon>rosids</taxon>
        <taxon>malvids</taxon>
        <taxon>Malvales</taxon>
        <taxon>Malvaceae</taxon>
        <taxon>Malvoideae</taxon>
        <taxon>Gossypium</taxon>
    </lineage>
</organism>
<evidence type="ECO:0000313" key="2">
    <source>
        <dbReference type="EMBL" id="TYI15530.1"/>
    </source>
</evidence>
<gene>
    <name evidence="2" type="ORF">ES332_A08G192500v1</name>
</gene>
<dbReference type="GO" id="GO:0005975">
    <property type="term" value="P:carbohydrate metabolic process"/>
    <property type="evidence" value="ECO:0007669"/>
    <property type="project" value="InterPro"/>
</dbReference>